<protein>
    <submittedName>
        <fullName evidence="1">Uncharacterized protein</fullName>
    </submittedName>
</protein>
<name>A0A645A0F7_9ZZZZ</name>
<accession>A0A645A0F7</accession>
<sequence>MYVMVPGIFGCHFFSFGIIAHYAKDLLPERADGGFGCPDSVFRHENRTVYPGNGQVFGVSGSRISSGCDAILLQVIFFENACCKRCSNIFEGSGPAIQIVAVGVNLNG</sequence>
<reference evidence="1" key="1">
    <citation type="submission" date="2019-08" db="EMBL/GenBank/DDBJ databases">
        <authorList>
            <person name="Kucharzyk K."/>
            <person name="Murdoch R.W."/>
            <person name="Higgins S."/>
            <person name="Loffler F."/>
        </authorList>
    </citation>
    <scope>NUCLEOTIDE SEQUENCE</scope>
</reference>
<comment type="caution">
    <text evidence="1">The sequence shown here is derived from an EMBL/GenBank/DDBJ whole genome shotgun (WGS) entry which is preliminary data.</text>
</comment>
<dbReference type="AlphaFoldDB" id="A0A645A0F7"/>
<organism evidence="1">
    <name type="scientific">bioreactor metagenome</name>
    <dbReference type="NCBI Taxonomy" id="1076179"/>
    <lineage>
        <taxon>unclassified sequences</taxon>
        <taxon>metagenomes</taxon>
        <taxon>ecological metagenomes</taxon>
    </lineage>
</organism>
<evidence type="ECO:0000313" key="1">
    <source>
        <dbReference type="EMBL" id="MPM46512.1"/>
    </source>
</evidence>
<proteinExistence type="predicted"/>
<dbReference type="EMBL" id="VSSQ01011309">
    <property type="protein sequence ID" value="MPM46512.1"/>
    <property type="molecule type" value="Genomic_DNA"/>
</dbReference>
<gene>
    <name evidence="1" type="ORF">SDC9_93215</name>
</gene>